<evidence type="ECO:0000313" key="13">
    <source>
        <dbReference type="Proteomes" id="UP000315471"/>
    </source>
</evidence>
<dbReference type="RefSeq" id="WP_146602814.1">
    <property type="nucleotide sequence ID" value="NZ_SJPY01000014.1"/>
</dbReference>
<organism evidence="12 13">
    <name type="scientific">Novipirellula aureliae</name>
    <dbReference type="NCBI Taxonomy" id="2527966"/>
    <lineage>
        <taxon>Bacteria</taxon>
        <taxon>Pseudomonadati</taxon>
        <taxon>Planctomycetota</taxon>
        <taxon>Planctomycetia</taxon>
        <taxon>Pirellulales</taxon>
        <taxon>Pirellulaceae</taxon>
        <taxon>Novipirellula</taxon>
    </lineage>
</organism>
<keyword evidence="5" id="KW-0413">Isomerase</keyword>
<dbReference type="InterPro" id="IPR000212">
    <property type="entry name" value="DNA_helicase_UvrD/REP"/>
</dbReference>
<keyword evidence="4 9" id="KW-0067">ATP-binding</keyword>
<keyword evidence="13" id="KW-1185">Reference proteome</keyword>
<dbReference type="GO" id="GO:0043138">
    <property type="term" value="F:3'-5' DNA helicase activity"/>
    <property type="evidence" value="ECO:0007669"/>
    <property type="project" value="UniProtKB-EC"/>
</dbReference>
<comment type="caution">
    <text evidence="12">The sequence shown here is derived from an EMBL/GenBank/DDBJ whole genome shotgun (WGS) entry which is preliminary data.</text>
</comment>
<name>A0A5C6D8H5_9BACT</name>
<comment type="catalytic activity">
    <reaction evidence="8">
        <text>ATP + H2O = ADP + phosphate + H(+)</text>
        <dbReference type="Rhea" id="RHEA:13065"/>
        <dbReference type="ChEBI" id="CHEBI:15377"/>
        <dbReference type="ChEBI" id="CHEBI:15378"/>
        <dbReference type="ChEBI" id="CHEBI:30616"/>
        <dbReference type="ChEBI" id="CHEBI:43474"/>
        <dbReference type="ChEBI" id="CHEBI:456216"/>
        <dbReference type="EC" id="5.6.2.4"/>
    </reaction>
</comment>
<evidence type="ECO:0000256" key="4">
    <source>
        <dbReference type="ARBA" id="ARBA00022840"/>
    </source>
</evidence>
<evidence type="ECO:0000256" key="6">
    <source>
        <dbReference type="ARBA" id="ARBA00034617"/>
    </source>
</evidence>
<evidence type="ECO:0000256" key="2">
    <source>
        <dbReference type="ARBA" id="ARBA00022801"/>
    </source>
</evidence>
<dbReference type="Pfam" id="PF00580">
    <property type="entry name" value="UvrD-helicase"/>
    <property type="match status" value="1"/>
</dbReference>
<evidence type="ECO:0000256" key="9">
    <source>
        <dbReference type="PROSITE-ProRule" id="PRU00560"/>
    </source>
</evidence>
<feature type="region of interest" description="Disordered" evidence="10">
    <location>
        <begin position="201"/>
        <end position="227"/>
    </location>
</feature>
<dbReference type="AlphaFoldDB" id="A0A5C6D8H5"/>
<dbReference type="PANTHER" id="PTHR11070:SF45">
    <property type="entry name" value="DNA 3'-5' HELICASE"/>
    <property type="match status" value="1"/>
</dbReference>
<proteinExistence type="predicted"/>
<accession>A0A5C6D8H5</accession>
<evidence type="ECO:0000256" key="1">
    <source>
        <dbReference type="ARBA" id="ARBA00022741"/>
    </source>
</evidence>
<dbReference type="GO" id="GO:0005524">
    <property type="term" value="F:ATP binding"/>
    <property type="evidence" value="ECO:0007669"/>
    <property type="project" value="UniProtKB-UniRule"/>
</dbReference>
<evidence type="ECO:0000256" key="3">
    <source>
        <dbReference type="ARBA" id="ARBA00022806"/>
    </source>
</evidence>
<feature type="binding site" evidence="9">
    <location>
        <begin position="272"/>
        <end position="279"/>
    </location>
    <ligand>
        <name>ATP</name>
        <dbReference type="ChEBI" id="CHEBI:30616"/>
    </ligand>
</feature>
<evidence type="ECO:0000256" key="5">
    <source>
        <dbReference type="ARBA" id="ARBA00023235"/>
    </source>
</evidence>
<dbReference type="EMBL" id="SJPY01000014">
    <property type="protein sequence ID" value="TWU33453.1"/>
    <property type="molecule type" value="Genomic_DNA"/>
</dbReference>
<evidence type="ECO:0000313" key="12">
    <source>
        <dbReference type="EMBL" id="TWU33453.1"/>
    </source>
</evidence>
<dbReference type="Gene3D" id="3.40.50.300">
    <property type="entry name" value="P-loop containing nucleotide triphosphate hydrolases"/>
    <property type="match status" value="2"/>
</dbReference>
<keyword evidence="3 9" id="KW-0347">Helicase</keyword>
<dbReference type="InterPro" id="IPR027417">
    <property type="entry name" value="P-loop_NTPase"/>
</dbReference>
<dbReference type="SUPFAM" id="SSF143011">
    <property type="entry name" value="RelE-like"/>
    <property type="match status" value="1"/>
</dbReference>
<keyword evidence="2 9" id="KW-0378">Hydrolase</keyword>
<dbReference type="EC" id="5.6.2.4" evidence="7"/>
<dbReference type="GO" id="GO:0016887">
    <property type="term" value="F:ATP hydrolysis activity"/>
    <property type="evidence" value="ECO:0007669"/>
    <property type="project" value="RHEA"/>
</dbReference>
<dbReference type="GO" id="GO:0003677">
    <property type="term" value="F:DNA binding"/>
    <property type="evidence" value="ECO:0007669"/>
    <property type="project" value="InterPro"/>
</dbReference>
<sequence>MSGPQLAISNEFMEALARLPKSQRKKVQEFAKKFRADPKSSAINYEKIHNMDDDRVRTVRIDQKYRAVVLHPDQGNTYVLVWVDNHDEAMDWARNRTFEVHPETQSLQILNVEQVQKSLAEAGSREIGSEKLFSHDDETLLSFGVPPVLIPAVRHLESKEQLSQLQTVLPEESYESLVWLAEGESVEEVRRAVGMPISLRDEVPAGTDRGESSSEDQAIAKGQSGRRFHRVSSDDELDRVLAAPLERWRVFLHPHQRQLTERSFAGPALVLGGAGTGKTIVAMHRARQLALKLQNNHKVLFTTFTKNLAENVRYVLKTLCGDEFNQIDVQHIHDHAMSWLRPSGQFSVGSDDDLALAWDMVAVDNPTNFETDVLREEWFYSHAIKGVTSREEYFRLSRIGRTPLLSRRDRAAVWKSFELFEESLRLAGKTHWIGIVSKAAEYARKVPSPIYRHVIVDEGQDFTASDWRFIRSLVRPSQDDVFIVADPRQRIYNEPTLLADGGIAIDDRIHRLQINYRTTEQIRNWATDRSGGGDMSDLCDSSWSEIATHSLFSGPDPELIESKDLESESVAIAQLIESLKTDFPLEEIAVVVRANWQLKKLKAALTRQQVEHSVLGQNTSDTQGVRLATMHRVKGLEFRCVIVAGLAADVFPTKYRGREDDERAKKQHVITEKNLLYVASSRARDRLYVSTVAGFAKSTFFKTTKT</sequence>
<evidence type="ECO:0000256" key="10">
    <source>
        <dbReference type="SAM" id="MobiDB-lite"/>
    </source>
</evidence>
<gene>
    <name evidence="12" type="primary">uvrD1_2</name>
    <name evidence="12" type="ORF">Q31b_57700</name>
</gene>
<dbReference type="InterPro" id="IPR014017">
    <property type="entry name" value="DNA_helicase_UvrD-like_C"/>
</dbReference>
<evidence type="ECO:0000256" key="7">
    <source>
        <dbReference type="ARBA" id="ARBA00034808"/>
    </source>
</evidence>
<dbReference type="Pfam" id="PF13361">
    <property type="entry name" value="UvrD_C"/>
    <property type="match status" value="2"/>
</dbReference>
<dbReference type="Proteomes" id="UP000315471">
    <property type="component" value="Unassembled WGS sequence"/>
</dbReference>
<dbReference type="PROSITE" id="PS51198">
    <property type="entry name" value="UVRD_HELICASE_ATP_BIND"/>
    <property type="match status" value="1"/>
</dbReference>
<comment type="catalytic activity">
    <reaction evidence="6">
        <text>Couples ATP hydrolysis with the unwinding of duplex DNA by translocating in the 3'-5' direction.</text>
        <dbReference type="EC" id="5.6.2.4"/>
    </reaction>
</comment>
<feature type="domain" description="UvrD-like helicase ATP-binding" evidence="11">
    <location>
        <begin position="251"/>
        <end position="528"/>
    </location>
</feature>
<dbReference type="InterPro" id="IPR014016">
    <property type="entry name" value="UvrD-like_ATP-bd"/>
</dbReference>
<dbReference type="OrthoDB" id="9787585at2"/>
<dbReference type="PANTHER" id="PTHR11070">
    <property type="entry name" value="UVRD / RECB / PCRA DNA HELICASE FAMILY MEMBER"/>
    <property type="match status" value="1"/>
</dbReference>
<keyword evidence="1 9" id="KW-0547">Nucleotide-binding</keyword>
<dbReference type="SUPFAM" id="SSF52540">
    <property type="entry name" value="P-loop containing nucleoside triphosphate hydrolases"/>
    <property type="match status" value="1"/>
</dbReference>
<dbReference type="GO" id="GO:0005829">
    <property type="term" value="C:cytosol"/>
    <property type="evidence" value="ECO:0007669"/>
    <property type="project" value="TreeGrafter"/>
</dbReference>
<protein>
    <recommendedName>
        <fullName evidence="7">DNA 3'-5' helicase</fullName>
        <ecNumber evidence="7">5.6.2.4</ecNumber>
    </recommendedName>
</protein>
<reference evidence="12 13" key="1">
    <citation type="submission" date="2019-02" db="EMBL/GenBank/DDBJ databases">
        <title>Deep-cultivation of Planctomycetes and their phenomic and genomic characterization uncovers novel biology.</title>
        <authorList>
            <person name="Wiegand S."/>
            <person name="Jogler M."/>
            <person name="Boedeker C."/>
            <person name="Pinto D."/>
            <person name="Vollmers J."/>
            <person name="Rivas-Marin E."/>
            <person name="Kohn T."/>
            <person name="Peeters S.H."/>
            <person name="Heuer A."/>
            <person name="Rast P."/>
            <person name="Oberbeckmann S."/>
            <person name="Bunk B."/>
            <person name="Jeske O."/>
            <person name="Meyerdierks A."/>
            <person name="Storesund J.E."/>
            <person name="Kallscheuer N."/>
            <person name="Luecker S."/>
            <person name="Lage O.M."/>
            <person name="Pohl T."/>
            <person name="Merkel B.J."/>
            <person name="Hornburger P."/>
            <person name="Mueller R.-W."/>
            <person name="Bruemmer F."/>
            <person name="Labrenz M."/>
            <person name="Spormann A.M."/>
            <person name="Op Den Camp H."/>
            <person name="Overmann J."/>
            <person name="Amann R."/>
            <person name="Jetten M.S.M."/>
            <person name="Mascher T."/>
            <person name="Medema M.H."/>
            <person name="Devos D.P."/>
            <person name="Kaster A.-K."/>
            <person name="Ovreas L."/>
            <person name="Rohde M."/>
            <person name="Galperin M.Y."/>
            <person name="Jogler C."/>
        </authorList>
    </citation>
    <scope>NUCLEOTIDE SEQUENCE [LARGE SCALE GENOMIC DNA]</scope>
    <source>
        <strain evidence="12 13">Q31b</strain>
    </source>
</reference>
<feature type="compositionally biased region" description="Basic and acidic residues" evidence="10">
    <location>
        <begin position="201"/>
        <end position="212"/>
    </location>
</feature>
<dbReference type="InterPro" id="IPR035093">
    <property type="entry name" value="RelE/ParE_toxin_dom_sf"/>
</dbReference>
<dbReference type="GO" id="GO:0000725">
    <property type="term" value="P:recombinational repair"/>
    <property type="evidence" value="ECO:0007669"/>
    <property type="project" value="TreeGrafter"/>
</dbReference>
<evidence type="ECO:0000259" key="11">
    <source>
        <dbReference type="PROSITE" id="PS51198"/>
    </source>
</evidence>
<evidence type="ECO:0000256" key="8">
    <source>
        <dbReference type="ARBA" id="ARBA00048988"/>
    </source>
</evidence>